<dbReference type="PANTHER" id="PTHR43646">
    <property type="entry name" value="GLYCOSYLTRANSFERASE"/>
    <property type="match status" value="1"/>
</dbReference>
<dbReference type="EMBL" id="JACWUN010000001">
    <property type="protein sequence ID" value="MBD1399332.1"/>
    <property type="molecule type" value="Genomic_DNA"/>
</dbReference>
<keyword evidence="6" id="KW-1133">Transmembrane helix</keyword>
<evidence type="ECO:0000256" key="4">
    <source>
        <dbReference type="ARBA" id="ARBA00022679"/>
    </source>
</evidence>
<dbReference type="GO" id="GO:0005886">
    <property type="term" value="C:plasma membrane"/>
    <property type="evidence" value="ECO:0007669"/>
    <property type="project" value="UniProtKB-SubCell"/>
</dbReference>
<dbReference type="Proteomes" id="UP000632828">
    <property type="component" value="Unassembled WGS sequence"/>
</dbReference>
<dbReference type="Pfam" id="PF13632">
    <property type="entry name" value="Glyco_trans_2_3"/>
    <property type="match status" value="1"/>
</dbReference>
<dbReference type="InterPro" id="IPR029044">
    <property type="entry name" value="Nucleotide-diphossugar_trans"/>
</dbReference>
<dbReference type="RefSeq" id="WP_191153599.1">
    <property type="nucleotide sequence ID" value="NZ_JACWUN010000001.1"/>
</dbReference>
<evidence type="ECO:0000313" key="10">
    <source>
        <dbReference type="Proteomes" id="UP000632828"/>
    </source>
</evidence>
<comment type="subcellular location">
    <subcellularLocation>
        <location evidence="1">Cell membrane</location>
    </subcellularLocation>
</comment>
<evidence type="ECO:0000256" key="1">
    <source>
        <dbReference type="ARBA" id="ARBA00004236"/>
    </source>
</evidence>
<evidence type="ECO:0000256" key="5">
    <source>
        <dbReference type="ARBA" id="ARBA00023136"/>
    </source>
</evidence>
<dbReference type="InterPro" id="IPR001173">
    <property type="entry name" value="Glyco_trans_2-like"/>
</dbReference>
<dbReference type="AlphaFoldDB" id="A0A8J6UKF0"/>
<feature type="transmembrane region" description="Helical" evidence="6">
    <location>
        <begin position="258"/>
        <end position="277"/>
    </location>
</feature>
<name>A0A8J6UKF0_9BACT</name>
<dbReference type="SUPFAM" id="SSF53448">
    <property type="entry name" value="Nucleotide-diphospho-sugar transferases"/>
    <property type="match status" value="1"/>
</dbReference>
<feature type="domain" description="Glycosyltransferase 2-like" evidence="7">
    <location>
        <begin position="7"/>
        <end position="125"/>
    </location>
</feature>
<keyword evidence="2" id="KW-1003">Cell membrane</keyword>
<feature type="transmembrane region" description="Helical" evidence="6">
    <location>
        <begin position="231"/>
        <end position="251"/>
    </location>
</feature>
<sequence>MSTLDISIVIPCLNEVGTIGKTLSALVCELNNADLQYEIIVVDNGSTDGSDLVAKDHGVDFIQTDAYPVAAVRNLGVKKSQGAVLVFLDADIVVQDGWGQHLGHVYKRLMEDDNLITGSHPQVPDDIRPALYCWYKSLSEDTRDTHMGTGHMIVSRATFEKVGRFDESLVTNEDFYFCIEAKKIGVAVVSNPDMKVFHLGYPNNYSDFLKREIWHGLGDCNTIGRLLRSRVVWFGVAFIVFGLLAITSLFFSPTLFSISVFAFLLLPAGFNIIKFGYGGLREFTYRSLVACVYLFSRGLAIPIYILNTNKRLHRGHKQAQSGQSGEKV</sequence>
<feature type="domain" description="Glycosyltransferase 2-like" evidence="8">
    <location>
        <begin position="145"/>
        <end position="265"/>
    </location>
</feature>
<accession>A0A8J6UKF0</accession>
<dbReference type="PANTHER" id="PTHR43646:SF2">
    <property type="entry name" value="GLYCOSYLTRANSFERASE 2-LIKE DOMAIN-CONTAINING PROTEIN"/>
    <property type="match status" value="1"/>
</dbReference>
<keyword evidence="4" id="KW-0808">Transferase</keyword>
<gene>
    <name evidence="9" type="ORF">ICT70_01455</name>
</gene>
<organism evidence="9 10">
    <name type="scientific">Pelovirga terrestris</name>
    <dbReference type="NCBI Taxonomy" id="2771352"/>
    <lineage>
        <taxon>Bacteria</taxon>
        <taxon>Pseudomonadati</taxon>
        <taxon>Thermodesulfobacteriota</taxon>
        <taxon>Desulfuromonadia</taxon>
        <taxon>Geobacterales</taxon>
        <taxon>Geobacteraceae</taxon>
        <taxon>Pelovirga</taxon>
    </lineage>
</organism>
<reference evidence="9" key="1">
    <citation type="submission" date="2020-09" db="EMBL/GenBank/DDBJ databases">
        <title>Pelobacter alkaliphilus sp. nov., a novel anaerobic arsenate-reducing bacterium from terrestrial mud volcano.</title>
        <authorList>
            <person name="Khomyakova M.A."/>
            <person name="Merkel A.Y."/>
            <person name="Slobodkin A.I."/>
        </authorList>
    </citation>
    <scope>NUCLEOTIDE SEQUENCE</scope>
    <source>
        <strain evidence="9">M08fum</strain>
    </source>
</reference>
<keyword evidence="5 6" id="KW-0472">Membrane</keyword>
<evidence type="ECO:0000256" key="2">
    <source>
        <dbReference type="ARBA" id="ARBA00022475"/>
    </source>
</evidence>
<proteinExistence type="predicted"/>
<keyword evidence="10" id="KW-1185">Reference proteome</keyword>
<feature type="transmembrane region" description="Helical" evidence="6">
    <location>
        <begin position="283"/>
        <end position="306"/>
    </location>
</feature>
<protein>
    <submittedName>
        <fullName evidence="9">Glycosyltransferase</fullName>
    </submittedName>
</protein>
<dbReference type="Pfam" id="PF00535">
    <property type="entry name" value="Glycos_transf_2"/>
    <property type="match status" value="1"/>
</dbReference>
<keyword evidence="6" id="KW-0812">Transmembrane</keyword>
<evidence type="ECO:0000313" key="9">
    <source>
        <dbReference type="EMBL" id="MBD1399332.1"/>
    </source>
</evidence>
<evidence type="ECO:0000259" key="7">
    <source>
        <dbReference type="Pfam" id="PF00535"/>
    </source>
</evidence>
<dbReference type="GO" id="GO:0016757">
    <property type="term" value="F:glycosyltransferase activity"/>
    <property type="evidence" value="ECO:0007669"/>
    <property type="project" value="UniProtKB-KW"/>
</dbReference>
<evidence type="ECO:0000259" key="8">
    <source>
        <dbReference type="Pfam" id="PF13632"/>
    </source>
</evidence>
<dbReference type="Gene3D" id="3.90.550.10">
    <property type="entry name" value="Spore Coat Polysaccharide Biosynthesis Protein SpsA, Chain A"/>
    <property type="match status" value="1"/>
</dbReference>
<evidence type="ECO:0000256" key="3">
    <source>
        <dbReference type="ARBA" id="ARBA00022676"/>
    </source>
</evidence>
<comment type="caution">
    <text evidence="9">The sequence shown here is derived from an EMBL/GenBank/DDBJ whole genome shotgun (WGS) entry which is preliminary data.</text>
</comment>
<evidence type="ECO:0000256" key="6">
    <source>
        <dbReference type="SAM" id="Phobius"/>
    </source>
</evidence>
<keyword evidence="3" id="KW-0328">Glycosyltransferase</keyword>